<dbReference type="OrthoDB" id="5104219at2759"/>
<dbReference type="Pfam" id="PF20516">
    <property type="entry name" value="PDDEXK_12"/>
    <property type="match status" value="1"/>
</dbReference>
<dbReference type="AlphaFoldDB" id="A0A2H3U4E4"/>
<dbReference type="VEuPathDB" id="FungiDB:FOXG_07062"/>
<dbReference type="VEuPathDB" id="FungiDB:FOIG_16670"/>
<feature type="compositionally biased region" description="Polar residues" evidence="1">
    <location>
        <begin position="131"/>
        <end position="149"/>
    </location>
</feature>
<proteinExistence type="predicted"/>
<gene>
    <name evidence="3" type="ORF">FRV6_16949</name>
</gene>
<evidence type="ECO:0000313" key="4">
    <source>
        <dbReference type="Proteomes" id="UP000219369"/>
    </source>
</evidence>
<dbReference type="VEuPathDB" id="FungiDB:FOMG_18169"/>
<evidence type="ECO:0000259" key="2">
    <source>
        <dbReference type="Pfam" id="PF20516"/>
    </source>
</evidence>
<feature type="domain" description="PD-(D/E)XK nuclease-like" evidence="2">
    <location>
        <begin position="231"/>
        <end position="491"/>
    </location>
</feature>
<accession>A0A2H3U4E4</accession>
<dbReference type="VEuPathDB" id="FungiDB:HZS61_007582"/>
<protein>
    <recommendedName>
        <fullName evidence="2">PD-(D/E)XK nuclease-like domain-containing protein</fullName>
    </recommendedName>
</protein>
<dbReference type="EMBL" id="FMJY01000014">
    <property type="protein sequence ID" value="SCO92821.1"/>
    <property type="molecule type" value="Genomic_DNA"/>
</dbReference>
<feature type="compositionally biased region" description="Low complexity" evidence="1">
    <location>
        <begin position="150"/>
        <end position="176"/>
    </location>
</feature>
<feature type="region of interest" description="Disordered" evidence="1">
    <location>
        <begin position="87"/>
        <end position="181"/>
    </location>
</feature>
<evidence type="ECO:0000256" key="1">
    <source>
        <dbReference type="SAM" id="MobiDB-lite"/>
    </source>
</evidence>
<organism evidence="3 4">
    <name type="scientific">Fusarium oxysporum</name>
    <name type="common">Fusarium vascular wilt</name>
    <dbReference type="NCBI Taxonomy" id="5507"/>
    <lineage>
        <taxon>Eukaryota</taxon>
        <taxon>Fungi</taxon>
        <taxon>Dikarya</taxon>
        <taxon>Ascomycota</taxon>
        <taxon>Pezizomycotina</taxon>
        <taxon>Sordariomycetes</taxon>
        <taxon>Hypocreomycetidae</taxon>
        <taxon>Hypocreales</taxon>
        <taxon>Nectriaceae</taxon>
        <taxon>Fusarium</taxon>
        <taxon>Fusarium oxysporum species complex</taxon>
    </lineage>
</organism>
<dbReference type="Proteomes" id="UP000219369">
    <property type="component" value="Unassembled WGS sequence"/>
</dbReference>
<reference evidence="4" key="1">
    <citation type="submission" date="2016-09" db="EMBL/GenBank/DDBJ databases">
        <authorList>
            <person name="Guldener U."/>
        </authorList>
    </citation>
    <scope>NUCLEOTIDE SEQUENCE [LARGE SCALE GENOMIC DNA]</scope>
    <source>
        <strain evidence="4">V64-1</strain>
    </source>
</reference>
<name>A0A2H3U4E4_FUSOX</name>
<evidence type="ECO:0000313" key="3">
    <source>
        <dbReference type="EMBL" id="SCO92821.1"/>
    </source>
</evidence>
<dbReference type="VEuPathDB" id="FungiDB:FOC4_g10000236"/>
<dbReference type="InterPro" id="IPR046797">
    <property type="entry name" value="PDDEXK_12"/>
</dbReference>
<sequence length="520" mass="58587">MPQIIPERDDYSNLIDNWITQVIQHQTEFSQDHIFPMASPPKSPKKRQISQVYRSAGQGEGVFGGHDFDLTPQNAQFYIDSYAAQPNTEYDESEHPTPRQIPYHPRPQHATGSRHPFTEPPPQFGYYDPSLTRTGSPQRRGRNTGSTNMPSLSPSRSEASSRASTTTSRTSQRSPAKSTSDLFLTTPSFDFIQPQVLPSDLAALKDIKDNIGLIPAVISEEVQEIQRKIDPNQDIRPWMLDKTDTRFKQEILHELDEIRLIYRESRYCASMTASEAAWNDGVTSRLLFLALGQFQGVRHHNISTARPERHLLPKDSIGEPVESKLIDYSINLCLEPIDSTLKGDPELKEAMTKLLHRVPNQHKLINQTLYGPVRYEPAAINIETKASSVSDGRSQLAVWISAWMEQMRTLKSWASSPDPKHPALSPEPLDIQMPLIVATKDIWHLYLAKEAEGKIFVSSLFDIGRTDSILGIYALVKSLRVLGAWADGPFRKFIKDNILSPPRMAGSLQGMDNQLREANS</sequence>
<dbReference type="VEuPathDB" id="FungiDB:FOZG_18478"/>